<comment type="caution">
    <text evidence="2">The sequence shown here is derived from an EMBL/GenBank/DDBJ whole genome shotgun (WGS) entry which is preliminary data.</text>
</comment>
<dbReference type="Pfam" id="PF04707">
    <property type="entry name" value="PRELI"/>
    <property type="match status" value="1"/>
</dbReference>
<reference evidence="2 4" key="1">
    <citation type="submission" date="2014-03" db="EMBL/GenBank/DDBJ databases">
        <authorList>
            <person name="Casaregola S."/>
        </authorList>
    </citation>
    <scope>NUCLEOTIDE SEQUENCE [LARGE SCALE GENOMIC DNA]</scope>
    <source>
        <strain evidence="2 4">CLIB 918</strain>
    </source>
</reference>
<dbReference type="PROSITE" id="PS50904">
    <property type="entry name" value="PRELI_MSF1"/>
    <property type="match status" value="1"/>
</dbReference>
<evidence type="ECO:0000313" key="2">
    <source>
        <dbReference type="EMBL" id="CDO57271.1"/>
    </source>
</evidence>
<organism evidence="2 4">
    <name type="scientific">Geotrichum candidum</name>
    <name type="common">Oospora lactis</name>
    <name type="synonym">Dipodascus geotrichum</name>
    <dbReference type="NCBI Taxonomy" id="1173061"/>
    <lineage>
        <taxon>Eukaryota</taxon>
        <taxon>Fungi</taxon>
        <taxon>Dikarya</taxon>
        <taxon>Ascomycota</taxon>
        <taxon>Saccharomycotina</taxon>
        <taxon>Dipodascomycetes</taxon>
        <taxon>Dipodascales</taxon>
        <taxon>Dipodascaceae</taxon>
        <taxon>Geotrichum</taxon>
    </lineage>
</organism>
<evidence type="ECO:0000313" key="3">
    <source>
        <dbReference type="EMBL" id="KAF5095606.1"/>
    </source>
</evidence>
<dbReference type="Proteomes" id="UP000750522">
    <property type="component" value="Unassembled WGS sequence"/>
</dbReference>
<reference evidence="3" key="3">
    <citation type="submission" date="2020-01" db="EMBL/GenBank/DDBJ databases">
        <authorList>
            <person name="Perkins V."/>
            <person name="Lessard M.-H."/>
            <person name="Dugat-Bony E."/>
            <person name="Frenette M."/>
            <person name="Labrie S."/>
        </authorList>
    </citation>
    <scope>NUCLEOTIDE SEQUENCE</scope>
    <source>
        <strain evidence="3">LMA-70</strain>
    </source>
</reference>
<gene>
    <name evidence="2" type="ORF">BN980_GECA20s00373g</name>
    <name evidence="3" type="ORF">DV451_004598</name>
</gene>
<proteinExistence type="predicted"/>
<feature type="domain" description="PRELI/MSF1" evidence="1">
    <location>
        <begin position="2"/>
        <end position="171"/>
    </location>
</feature>
<dbReference type="STRING" id="1173061.A0A0J9XJU1"/>
<name>A0A0J9XJU1_GEOCN</name>
<dbReference type="PANTHER" id="PTHR11158">
    <property type="entry name" value="MSF1/PX19 RELATED"/>
    <property type="match status" value="1"/>
</dbReference>
<reference evidence="3" key="2">
    <citation type="journal article" date="2020" name="Front. Microbiol.">
        <title>Phenotypic and Genetic Characterization of the Cheese Ripening Yeast Geotrichum candidum.</title>
        <authorList>
            <person name="Perkins V."/>
            <person name="Vignola S."/>
            <person name="Lessard M.H."/>
            <person name="Plante P.L."/>
            <person name="Corbeil J."/>
            <person name="Dugat-Bony E."/>
            <person name="Frenette M."/>
            <person name="Labrie S."/>
        </authorList>
    </citation>
    <scope>NUCLEOTIDE SEQUENCE</scope>
    <source>
        <strain evidence="3">LMA-70</strain>
    </source>
</reference>
<dbReference type="GO" id="GO:0005758">
    <property type="term" value="C:mitochondrial intermembrane space"/>
    <property type="evidence" value="ECO:0007669"/>
    <property type="project" value="InterPro"/>
</dbReference>
<dbReference type="Proteomes" id="UP000242525">
    <property type="component" value="Unassembled WGS sequence"/>
</dbReference>
<dbReference type="OrthoDB" id="341300at2759"/>
<sequence length="186" mass="21507">MVLVYKSTHEYDYNFQTVSLAFFNRYPNPYASHVLSSDTVAVELRDNKLYTTKLIRKAGRLPKFIKPFLGNAAETWIVEFAVVDPQREVMETCTYNLDHTRVLKVTEKTAYEKTPLGGTMARYDVLFTSNFGKWGVKDRIENWSYTRFHQNVMKSRRGMSFVMESLREKGLNAFRQNATTATVSSA</sequence>
<evidence type="ECO:0000259" key="1">
    <source>
        <dbReference type="PROSITE" id="PS50904"/>
    </source>
</evidence>
<dbReference type="EMBL" id="CCBN010000020">
    <property type="protein sequence ID" value="CDO57271.1"/>
    <property type="molecule type" value="Genomic_DNA"/>
</dbReference>
<keyword evidence="4" id="KW-1185">Reference proteome</keyword>
<protein>
    <submittedName>
        <fullName evidence="2">Similar to Saccharomyces cerevisiae YLR193C UPS1 Mitochondrial intermembrane space protein that regulates mitochondrial cardiolipin levels</fullName>
    </submittedName>
</protein>
<dbReference type="EMBL" id="QQZK01000140">
    <property type="protein sequence ID" value="KAF5095606.1"/>
    <property type="molecule type" value="Genomic_DNA"/>
</dbReference>
<accession>A0A0J9XJU1</accession>
<evidence type="ECO:0000313" key="4">
    <source>
        <dbReference type="Proteomes" id="UP000242525"/>
    </source>
</evidence>
<dbReference type="InterPro" id="IPR037365">
    <property type="entry name" value="Slowmo/Ups"/>
</dbReference>
<dbReference type="AlphaFoldDB" id="A0A0J9XJU1"/>
<dbReference type="InterPro" id="IPR006797">
    <property type="entry name" value="PRELI/MSF1_dom"/>
</dbReference>